<name>A0ABP9RF12_9GAMM</name>
<keyword evidence="4" id="KW-0653">Protein transport</keyword>
<organism evidence="7 8">
    <name type="scientific">Modicisalibacter zincidurans</name>
    <dbReference type="NCBI Taxonomy" id="1178777"/>
    <lineage>
        <taxon>Bacteria</taxon>
        <taxon>Pseudomonadati</taxon>
        <taxon>Pseudomonadota</taxon>
        <taxon>Gammaproteobacteria</taxon>
        <taxon>Oceanospirillales</taxon>
        <taxon>Halomonadaceae</taxon>
        <taxon>Modicisalibacter</taxon>
    </lineage>
</organism>
<dbReference type="RefSeq" id="WP_031382715.1">
    <property type="nucleotide sequence ID" value="NZ_BAABKI010000020.1"/>
</dbReference>
<dbReference type="InterPro" id="IPR004564">
    <property type="entry name" value="OM_lipoprot_carrier_LolA-like"/>
</dbReference>
<feature type="region of interest" description="Disordered" evidence="5">
    <location>
        <begin position="175"/>
        <end position="194"/>
    </location>
</feature>
<evidence type="ECO:0000256" key="3">
    <source>
        <dbReference type="ARBA" id="ARBA00022729"/>
    </source>
</evidence>
<protein>
    <recommendedName>
        <fullName evidence="9">Outer membrane lipoprotein carrier protein LolA</fullName>
    </recommendedName>
</protein>
<evidence type="ECO:0000256" key="1">
    <source>
        <dbReference type="ARBA" id="ARBA00011245"/>
    </source>
</evidence>
<dbReference type="EMBL" id="BAABKI010000020">
    <property type="protein sequence ID" value="GAA5176011.1"/>
    <property type="molecule type" value="Genomic_DNA"/>
</dbReference>
<dbReference type="CDD" id="cd16325">
    <property type="entry name" value="LolA"/>
    <property type="match status" value="1"/>
</dbReference>
<evidence type="ECO:0000256" key="5">
    <source>
        <dbReference type="SAM" id="MobiDB-lite"/>
    </source>
</evidence>
<keyword evidence="8" id="KW-1185">Reference proteome</keyword>
<proteinExistence type="predicted"/>
<reference evidence="8" key="1">
    <citation type="journal article" date="2019" name="Int. J. Syst. Evol. Microbiol.">
        <title>The Global Catalogue of Microorganisms (GCM) 10K type strain sequencing project: providing services to taxonomists for standard genome sequencing and annotation.</title>
        <authorList>
            <consortium name="The Broad Institute Genomics Platform"/>
            <consortium name="The Broad Institute Genome Sequencing Center for Infectious Disease"/>
            <person name="Wu L."/>
            <person name="Ma J."/>
        </authorList>
    </citation>
    <scope>NUCLEOTIDE SEQUENCE [LARGE SCALE GENOMIC DNA]</scope>
    <source>
        <strain evidence="8">JCM 18472</strain>
    </source>
</reference>
<dbReference type="Pfam" id="PF03548">
    <property type="entry name" value="LolA"/>
    <property type="match status" value="1"/>
</dbReference>
<evidence type="ECO:0000313" key="8">
    <source>
        <dbReference type="Proteomes" id="UP001500074"/>
    </source>
</evidence>
<dbReference type="InterPro" id="IPR029046">
    <property type="entry name" value="LolA/LolB/LppX"/>
</dbReference>
<keyword evidence="3 6" id="KW-0732">Signal</keyword>
<evidence type="ECO:0008006" key="9">
    <source>
        <dbReference type="Google" id="ProtNLM"/>
    </source>
</evidence>
<dbReference type="Gene3D" id="2.50.20.10">
    <property type="entry name" value="Lipoprotein localisation LolA/LolB/LppX"/>
    <property type="match status" value="1"/>
</dbReference>
<evidence type="ECO:0000256" key="4">
    <source>
        <dbReference type="ARBA" id="ARBA00022927"/>
    </source>
</evidence>
<dbReference type="Proteomes" id="UP001500074">
    <property type="component" value="Unassembled WGS sequence"/>
</dbReference>
<sequence length="194" mass="22161">MRILSLLLLLLWSVPARAFELEDLQARLAATPDIAGRFEQTRYLADLDTELVSRGRFRYERDTRVVWTLETPIDKRLVFTPQDATRLDESGGEGDRRRQQAAELLLSLLDGDWRALEQRFQITLAGDAKAWRVDLVPRQQAVRQRLDSIQLAGGRYPQTLRLRAANDDTLNVTFSDQRPLDADRPQDGESADGE</sequence>
<evidence type="ECO:0000256" key="2">
    <source>
        <dbReference type="ARBA" id="ARBA00022448"/>
    </source>
</evidence>
<feature type="compositionally biased region" description="Basic and acidic residues" evidence="5">
    <location>
        <begin position="178"/>
        <end position="187"/>
    </location>
</feature>
<feature type="signal peptide" evidence="6">
    <location>
        <begin position="1"/>
        <end position="18"/>
    </location>
</feature>
<evidence type="ECO:0000256" key="6">
    <source>
        <dbReference type="SAM" id="SignalP"/>
    </source>
</evidence>
<comment type="subunit">
    <text evidence="1">Monomer.</text>
</comment>
<dbReference type="SUPFAM" id="SSF89392">
    <property type="entry name" value="Prokaryotic lipoproteins and lipoprotein localization factors"/>
    <property type="match status" value="1"/>
</dbReference>
<comment type="caution">
    <text evidence="7">The sequence shown here is derived from an EMBL/GenBank/DDBJ whole genome shotgun (WGS) entry which is preliminary data.</text>
</comment>
<keyword evidence="2" id="KW-0813">Transport</keyword>
<evidence type="ECO:0000313" key="7">
    <source>
        <dbReference type="EMBL" id="GAA5176011.1"/>
    </source>
</evidence>
<gene>
    <name evidence="7" type="ORF">GCM10023342_20600</name>
</gene>
<accession>A0ABP9RF12</accession>
<feature type="chain" id="PRO_5045628714" description="Outer membrane lipoprotein carrier protein LolA" evidence="6">
    <location>
        <begin position="19"/>
        <end position="194"/>
    </location>
</feature>